<accession>A0ABT3ZEE1</accession>
<feature type="chain" id="PRO_5047097795" evidence="4">
    <location>
        <begin position="23"/>
        <end position="344"/>
    </location>
</feature>
<dbReference type="SUPFAM" id="SSF53822">
    <property type="entry name" value="Periplasmic binding protein-like I"/>
    <property type="match status" value="1"/>
</dbReference>
<comment type="subcellular location">
    <subcellularLocation>
        <location evidence="1">Cell envelope</location>
    </subcellularLocation>
</comment>
<feature type="signal peptide" evidence="4">
    <location>
        <begin position="1"/>
        <end position="22"/>
    </location>
</feature>
<comment type="similarity">
    <text evidence="2">Belongs to the bacterial solute-binding protein 2 family.</text>
</comment>
<dbReference type="InterPro" id="IPR025997">
    <property type="entry name" value="SBP_2_dom"/>
</dbReference>
<evidence type="ECO:0000256" key="2">
    <source>
        <dbReference type="ARBA" id="ARBA00007639"/>
    </source>
</evidence>
<dbReference type="InterPro" id="IPR028082">
    <property type="entry name" value="Peripla_BP_I"/>
</dbReference>
<evidence type="ECO:0000256" key="4">
    <source>
        <dbReference type="SAM" id="SignalP"/>
    </source>
</evidence>
<protein>
    <submittedName>
        <fullName evidence="6">Substrate-binding domain-containing protein</fullName>
    </submittedName>
</protein>
<evidence type="ECO:0000313" key="6">
    <source>
        <dbReference type="EMBL" id="MCY0149659.1"/>
    </source>
</evidence>
<dbReference type="Gene3D" id="3.40.50.2300">
    <property type="match status" value="2"/>
</dbReference>
<proteinExistence type="inferred from homology"/>
<keyword evidence="7" id="KW-1185">Reference proteome</keyword>
<dbReference type="RefSeq" id="WP_267655106.1">
    <property type="nucleotide sequence ID" value="NZ_JAOVZR010000001.1"/>
</dbReference>
<dbReference type="EMBL" id="JAOVZR010000001">
    <property type="protein sequence ID" value="MCY0149659.1"/>
    <property type="molecule type" value="Genomic_DNA"/>
</dbReference>
<dbReference type="PANTHER" id="PTHR46847">
    <property type="entry name" value="D-ALLOSE-BINDING PERIPLASMIC PROTEIN-RELATED"/>
    <property type="match status" value="1"/>
</dbReference>
<gene>
    <name evidence="6" type="ORF">OEG84_18580</name>
</gene>
<feature type="domain" description="Periplasmic binding protein" evidence="5">
    <location>
        <begin position="28"/>
        <end position="283"/>
    </location>
</feature>
<evidence type="ECO:0000256" key="1">
    <source>
        <dbReference type="ARBA" id="ARBA00004196"/>
    </source>
</evidence>
<evidence type="ECO:0000259" key="5">
    <source>
        <dbReference type="Pfam" id="PF13407"/>
    </source>
</evidence>
<comment type="caution">
    <text evidence="6">The sequence shown here is derived from an EMBL/GenBank/DDBJ whole genome shotgun (WGS) entry which is preliminary data.</text>
</comment>
<dbReference type="Pfam" id="PF13407">
    <property type="entry name" value="Peripla_BP_4"/>
    <property type="match status" value="1"/>
</dbReference>
<dbReference type="PANTHER" id="PTHR46847:SF1">
    <property type="entry name" value="D-ALLOSE-BINDING PERIPLASMIC PROTEIN-RELATED"/>
    <property type="match status" value="1"/>
</dbReference>
<name>A0ABT3ZEE1_9HYPH</name>
<reference evidence="6" key="1">
    <citation type="submission" date="2022-10" db="EMBL/GenBank/DDBJ databases">
        <title>Hoeflea sp. G2-23, isolated from marine algae.</title>
        <authorList>
            <person name="Kristyanto S."/>
            <person name="Kim J.M."/>
            <person name="Jeon C.O."/>
        </authorList>
    </citation>
    <scope>NUCLEOTIDE SEQUENCE</scope>
    <source>
        <strain evidence="6">G2-23</strain>
    </source>
</reference>
<dbReference type="Proteomes" id="UP001073227">
    <property type="component" value="Unassembled WGS sequence"/>
</dbReference>
<organism evidence="6 7">
    <name type="scientific">Hoeflea algicola</name>
    <dbReference type="NCBI Taxonomy" id="2983763"/>
    <lineage>
        <taxon>Bacteria</taxon>
        <taxon>Pseudomonadati</taxon>
        <taxon>Pseudomonadota</taxon>
        <taxon>Alphaproteobacteria</taxon>
        <taxon>Hyphomicrobiales</taxon>
        <taxon>Rhizobiaceae</taxon>
        <taxon>Hoeflea</taxon>
    </lineage>
</organism>
<evidence type="ECO:0000313" key="7">
    <source>
        <dbReference type="Proteomes" id="UP001073227"/>
    </source>
</evidence>
<evidence type="ECO:0000256" key="3">
    <source>
        <dbReference type="ARBA" id="ARBA00022729"/>
    </source>
</evidence>
<keyword evidence="3 4" id="KW-0732">Signal</keyword>
<sequence length="344" mass="36980">MRILKLAIAATVGVMTAFAAQAQDKPKIGMPMTTLNDAFWVDYVNFAKSAAEAYGYELVVTDAQSREDKQLSDIETLVNAGVKGMILTPLSEPLGIQAIELLDRAGVPVVVTDTFPGVEVGYKPNYLAFIKLDDETAGYNVAKHLIEKDGVKNLVGIGGVPGISTSEARNDGMKKAAAEHSEVTVLDVQYTDWTLAKGQSVMEDFLTRFDNIDGVWGAGSDPLLGAIVSIENAGRSGIKLAGIDITEAAIDSLEEDKLSMLAGGHWVMGGYGVTIIHDYLNGHETDQPVYEMSLYYLTKDGIDDYRSAIIDPLAEGKSLVDWKAISKTSDSSVNHADVFQVIAP</sequence>